<keyword evidence="2" id="KW-1185">Reference proteome</keyword>
<organism evidence="1 2">
    <name type="scientific">Hyalomma asiaticum</name>
    <name type="common">Tick</name>
    <dbReference type="NCBI Taxonomy" id="266040"/>
    <lineage>
        <taxon>Eukaryota</taxon>
        <taxon>Metazoa</taxon>
        <taxon>Ecdysozoa</taxon>
        <taxon>Arthropoda</taxon>
        <taxon>Chelicerata</taxon>
        <taxon>Arachnida</taxon>
        <taxon>Acari</taxon>
        <taxon>Parasitiformes</taxon>
        <taxon>Ixodida</taxon>
        <taxon>Ixodoidea</taxon>
        <taxon>Ixodidae</taxon>
        <taxon>Hyalomminae</taxon>
        <taxon>Hyalomma</taxon>
    </lineage>
</organism>
<accession>A0ACB7S3F2</accession>
<sequence length="66" mass="7376">MTQGVHGYNHFPTAHVRSLSSGCPKRFVILTNGREDSGYIDCLKPAFLNTDTIPTEKPLAKENYTH</sequence>
<comment type="caution">
    <text evidence="1">The sequence shown here is derived from an EMBL/GenBank/DDBJ whole genome shotgun (WGS) entry which is preliminary data.</text>
</comment>
<reference evidence="1" key="1">
    <citation type="submission" date="2020-05" db="EMBL/GenBank/DDBJ databases">
        <title>Large-scale comparative analyses of tick genomes elucidate their genetic diversity and vector capacities.</title>
        <authorList>
            <person name="Jia N."/>
            <person name="Wang J."/>
            <person name="Shi W."/>
            <person name="Du L."/>
            <person name="Sun Y."/>
            <person name="Zhan W."/>
            <person name="Jiang J."/>
            <person name="Wang Q."/>
            <person name="Zhang B."/>
            <person name="Ji P."/>
            <person name="Sakyi L.B."/>
            <person name="Cui X."/>
            <person name="Yuan T."/>
            <person name="Jiang B."/>
            <person name="Yang W."/>
            <person name="Lam T.T.-Y."/>
            <person name="Chang Q."/>
            <person name="Ding S."/>
            <person name="Wang X."/>
            <person name="Zhu J."/>
            <person name="Ruan X."/>
            <person name="Zhao L."/>
            <person name="Wei J."/>
            <person name="Que T."/>
            <person name="Du C."/>
            <person name="Cheng J."/>
            <person name="Dai P."/>
            <person name="Han X."/>
            <person name="Huang E."/>
            <person name="Gao Y."/>
            <person name="Liu J."/>
            <person name="Shao H."/>
            <person name="Ye R."/>
            <person name="Li L."/>
            <person name="Wei W."/>
            <person name="Wang X."/>
            <person name="Wang C."/>
            <person name="Yang T."/>
            <person name="Huo Q."/>
            <person name="Li W."/>
            <person name="Guo W."/>
            <person name="Chen H."/>
            <person name="Zhou L."/>
            <person name="Ni X."/>
            <person name="Tian J."/>
            <person name="Zhou Y."/>
            <person name="Sheng Y."/>
            <person name="Liu T."/>
            <person name="Pan Y."/>
            <person name="Xia L."/>
            <person name="Li J."/>
            <person name="Zhao F."/>
            <person name="Cao W."/>
        </authorList>
    </citation>
    <scope>NUCLEOTIDE SEQUENCE</scope>
    <source>
        <strain evidence="1">Hyas-2018</strain>
    </source>
</reference>
<proteinExistence type="predicted"/>
<dbReference type="Proteomes" id="UP000821845">
    <property type="component" value="Chromosome 5"/>
</dbReference>
<name>A0ACB7S3F2_HYAAI</name>
<evidence type="ECO:0000313" key="1">
    <source>
        <dbReference type="EMBL" id="KAH6929687.1"/>
    </source>
</evidence>
<evidence type="ECO:0000313" key="2">
    <source>
        <dbReference type="Proteomes" id="UP000821845"/>
    </source>
</evidence>
<gene>
    <name evidence="1" type="ORF">HPB50_004757</name>
</gene>
<protein>
    <submittedName>
        <fullName evidence="1">Uncharacterized protein</fullName>
    </submittedName>
</protein>
<dbReference type="EMBL" id="CM023485">
    <property type="protein sequence ID" value="KAH6929687.1"/>
    <property type="molecule type" value="Genomic_DNA"/>
</dbReference>